<dbReference type="Gene3D" id="3.10.100.10">
    <property type="entry name" value="Mannose-Binding Protein A, subunit A"/>
    <property type="match status" value="1"/>
</dbReference>
<dbReference type="SUPFAM" id="SSF56436">
    <property type="entry name" value="C-type lectin-like"/>
    <property type="match status" value="1"/>
</dbReference>
<proteinExistence type="predicted"/>
<reference evidence="1" key="1">
    <citation type="submission" date="2020-11" db="EMBL/GenBank/DDBJ databases">
        <authorList>
            <person name="Tran Van P."/>
        </authorList>
    </citation>
    <scope>NUCLEOTIDE SEQUENCE</scope>
</reference>
<organism evidence="1">
    <name type="scientific">Cyprideis torosa</name>
    <dbReference type="NCBI Taxonomy" id="163714"/>
    <lineage>
        <taxon>Eukaryota</taxon>
        <taxon>Metazoa</taxon>
        <taxon>Ecdysozoa</taxon>
        <taxon>Arthropoda</taxon>
        <taxon>Crustacea</taxon>
        <taxon>Oligostraca</taxon>
        <taxon>Ostracoda</taxon>
        <taxon>Podocopa</taxon>
        <taxon>Podocopida</taxon>
        <taxon>Cytherocopina</taxon>
        <taxon>Cytheroidea</taxon>
        <taxon>Cytherideidae</taxon>
        <taxon>Cyprideis</taxon>
    </lineage>
</organism>
<dbReference type="InterPro" id="IPR016187">
    <property type="entry name" value="CTDL_fold"/>
</dbReference>
<dbReference type="AlphaFoldDB" id="A0A7R8WNN2"/>
<gene>
    <name evidence="1" type="ORF">CTOB1V02_LOCUS12997</name>
</gene>
<name>A0A7R8WNN2_9CRUS</name>
<dbReference type="EMBL" id="OB671611">
    <property type="protein sequence ID" value="CAD7235181.1"/>
    <property type="molecule type" value="Genomic_DNA"/>
</dbReference>
<protein>
    <submittedName>
        <fullName evidence="1">Uncharacterized protein</fullName>
    </submittedName>
</protein>
<dbReference type="CDD" id="cd00037">
    <property type="entry name" value="CLECT"/>
    <property type="match status" value="1"/>
</dbReference>
<sequence length="152" mass="16495">MASKRAMQQVLIGLCIGGILAQEVTKFRKFPGFKCDTVSGDAVNLSAIRCLARSQMKNSSEVQIHPACQCCDFITTADNSTAIYSGDISTTFYSPTACPSGGVLNLITRKCYYVRKQTKGWIEARNACRAAGFELVTIENAAENDFVFGQAT</sequence>
<dbReference type="InterPro" id="IPR016186">
    <property type="entry name" value="C-type_lectin-like/link_sf"/>
</dbReference>
<accession>A0A7R8WNN2</accession>
<evidence type="ECO:0000313" key="1">
    <source>
        <dbReference type="EMBL" id="CAD7235181.1"/>
    </source>
</evidence>